<feature type="domain" description="DMAP1-binding" evidence="4">
    <location>
        <begin position="174"/>
        <end position="254"/>
    </location>
</feature>
<protein>
    <submittedName>
        <fullName evidence="7">N-acetylglucosamine-1-phosphotransferase subunit gamma-like</fullName>
    </submittedName>
</protein>
<dbReference type="InterPro" id="IPR039794">
    <property type="entry name" value="Gtb1-like"/>
</dbReference>
<accession>A0ABM0GWV5</accession>
<evidence type="ECO:0000313" key="6">
    <source>
        <dbReference type="Proteomes" id="UP000694865"/>
    </source>
</evidence>
<dbReference type="PROSITE" id="PS51912">
    <property type="entry name" value="DMAP1_BIND"/>
    <property type="match status" value="1"/>
</dbReference>
<dbReference type="PROSITE" id="PS51914">
    <property type="entry name" value="MRH"/>
    <property type="match status" value="1"/>
</dbReference>
<keyword evidence="1 3" id="KW-0732">Signal</keyword>
<dbReference type="InterPro" id="IPR009011">
    <property type="entry name" value="Man6P_isomerase_rcpt-bd_dom_sf"/>
</dbReference>
<feature type="domain" description="MRH" evidence="5">
    <location>
        <begin position="67"/>
        <end position="169"/>
    </location>
</feature>
<reference evidence="7" key="1">
    <citation type="submission" date="2025-08" db="UniProtKB">
        <authorList>
            <consortium name="RefSeq"/>
        </authorList>
    </citation>
    <scope>IDENTIFICATION</scope>
    <source>
        <tissue evidence="7">Testes</tissue>
    </source>
</reference>
<proteinExistence type="predicted"/>
<evidence type="ECO:0000256" key="2">
    <source>
        <dbReference type="ARBA" id="ARBA00023157"/>
    </source>
</evidence>
<dbReference type="SUPFAM" id="SSF50911">
    <property type="entry name" value="Mannose 6-phosphate receptor domain"/>
    <property type="match status" value="1"/>
</dbReference>
<dbReference type="RefSeq" id="XP_002739112.2">
    <property type="nucleotide sequence ID" value="XM_002739066.2"/>
</dbReference>
<dbReference type="InterPro" id="IPR044865">
    <property type="entry name" value="MRH_dom"/>
</dbReference>
<feature type="signal peptide" evidence="3">
    <location>
        <begin position="1"/>
        <end position="20"/>
    </location>
</feature>
<dbReference type="GeneID" id="100369141"/>
<dbReference type="Pfam" id="PF13015">
    <property type="entry name" value="PRKCSH_1"/>
    <property type="match status" value="1"/>
</dbReference>
<dbReference type="InterPro" id="IPR036607">
    <property type="entry name" value="PRKCSH"/>
</dbReference>
<dbReference type="Proteomes" id="UP000694865">
    <property type="component" value="Unplaced"/>
</dbReference>
<name>A0ABM0GWV5_SACKO</name>
<evidence type="ECO:0000259" key="4">
    <source>
        <dbReference type="PROSITE" id="PS51912"/>
    </source>
</evidence>
<evidence type="ECO:0000256" key="1">
    <source>
        <dbReference type="ARBA" id="ARBA00022729"/>
    </source>
</evidence>
<organism evidence="6 7">
    <name type="scientific">Saccoglossus kowalevskii</name>
    <name type="common">Acorn worm</name>
    <dbReference type="NCBI Taxonomy" id="10224"/>
    <lineage>
        <taxon>Eukaryota</taxon>
        <taxon>Metazoa</taxon>
        <taxon>Hemichordata</taxon>
        <taxon>Enteropneusta</taxon>
        <taxon>Harrimaniidae</taxon>
        <taxon>Saccoglossus</taxon>
    </lineage>
</organism>
<evidence type="ECO:0000259" key="5">
    <source>
        <dbReference type="PROSITE" id="PS51914"/>
    </source>
</evidence>
<evidence type="ECO:0000256" key="3">
    <source>
        <dbReference type="SAM" id="SignalP"/>
    </source>
</evidence>
<keyword evidence="6" id="KW-1185">Reference proteome</keyword>
<keyword evidence="2" id="KW-1015">Disulfide bond</keyword>
<dbReference type="PANTHER" id="PTHR12630:SF6">
    <property type="entry name" value="N-ACETYLGLUCOSAMINE-1-PHOSPHOTRANSFERASE SUBUNIT GAMMA"/>
    <property type="match status" value="1"/>
</dbReference>
<sequence length="254" mass="29424">MAGLYWICFFVYFALQGSDGDKITMRLVEEPSNFGYNQETQLGSSGLEAHFKAANISGPPMLRRLEGKCFDLINEQYKFVLCPFHNVTQHEQSLRWNPYSGILGVWQEWQIENNTFQGMFYKSGDVCANKRRQVLVNLLCSQKTELLTVEEPVTCEYVMNFSTPLVCHDHVMLVYPTLSDDLQLKWDELEGELVREEITRKGYKKRLHKIFEEADLVLSPDKSLVALHPEKKTEEVEDFDNLYSCNIVSKMLTN</sequence>
<gene>
    <name evidence="7" type="primary">LOC100369141</name>
</gene>
<feature type="chain" id="PRO_5047081991" evidence="3">
    <location>
        <begin position="21"/>
        <end position="254"/>
    </location>
</feature>
<evidence type="ECO:0000313" key="7">
    <source>
        <dbReference type="RefSeq" id="XP_002739112.2"/>
    </source>
</evidence>
<dbReference type="PANTHER" id="PTHR12630">
    <property type="entry name" value="N-LINKED OLIGOSACCHARIDE PROCESSING"/>
    <property type="match status" value="1"/>
</dbReference>
<dbReference type="InterPro" id="IPR010506">
    <property type="entry name" value="DMAP1-bd"/>
</dbReference>
<dbReference type="Gene3D" id="2.70.130.10">
    <property type="entry name" value="Mannose-6-phosphate receptor binding domain"/>
    <property type="match status" value="1"/>
</dbReference>